<organism evidence="1">
    <name type="scientific">marine sediment metagenome</name>
    <dbReference type="NCBI Taxonomy" id="412755"/>
    <lineage>
        <taxon>unclassified sequences</taxon>
        <taxon>metagenomes</taxon>
        <taxon>ecological metagenomes</taxon>
    </lineage>
</organism>
<proteinExistence type="predicted"/>
<dbReference type="Gene3D" id="3.40.50.970">
    <property type="match status" value="1"/>
</dbReference>
<dbReference type="SUPFAM" id="SSF52518">
    <property type="entry name" value="Thiamin diphosphate-binding fold (THDP-binding)"/>
    <property type="match status" value="1"/>
</dbReference>
<dbReference type="InterPro" id="IPR029061">
    <property type="entry name" value="THDP-binding"/>
</dbReference>
<dbReference type="EMBL" id="BARU01034039">
    <property type="protein sequence ID" value="GAH61814.1"/>
    <property type="molecule type" value="Genomic_DNA"/>
</dbReference>
<gene>
    <name evidence="1" type="ORF">S03H2_53476</name>
</gene>
<protein>
    <recommendedName>
        <fullName evidence="2">Dehydrogenase E1 component domain-containing protein</fullName>
    </recommendedName>
</protein>
<evidence type="ECO:0000313" key="1">
    <source>
        <dbReference type="EMBL" id="GAH61814.1"/>
    </source>
</evidence>
<feature type="non-terminal residue" evidence="1">
    <location>
        <position position="65"/>
    </location>
</feature>
<comment type="caution">
    <text evidence="1">The sequence shown here is derived from an EMBL/GenBank/DDBJ whole genome shotgun (WGS) entry which is preliminary data.</text>
</comment>
<dbReference type="AlphaFoldDB" id="X1I6R8"/>
<sequence>MELPADKLKDMYVKMMRIRSFEEKLVELTTLKGSYLGTLHLYCGQEAVGVGVCSNLNDDDYITIG</sequence>
<accession>X1I6R8</accession>
<reference evidence="1" key="1">
    <citation type="journal article" date="2014" name="Front. Microbiol.">
        <title>High frequency of phylogenetically diverse reductive dehalogenase-homologous genes in deep subseafloor sedimentary metagenomes.</title>
        <authorList>
            <person name="Kawai M."/>
            <person name="Futagami T."/>
            <person name="Toyoda A."/>
            <person name="Takaki Y."/>
            <person name="Nishi S."/>
            <person name="Hori S."/>
            <person name="Arai W."/>
            <person name="Tsubouchi T."/>
            <person name="Morono Y."/>
            <person name="Uchiyama I."/>
            <person name="Ito T."/>
            <person name="Fujiyama A."/>
            <person name="Inagaki F."/>
            <person name="Takami H."/>
        </authorList>
    </citation>
    <scope>NUCLEOTIDE SEQUENCE</scope>
    <source>
        <strain evidence="1">Expedition CK06-06</strain>
    </source>
</reference>
<evidence type="ECO:0008006" key="2">
    <source>
        <dbReference type="Google" id="ProtNLM"/>
    </source>
</evidence>
<name>X1I6R8_9ZZZZ</name>